<sequence length="155" mass="17615">MELSAKDTEEYVKELFFLIDTNRSGVISYSEIKKVMDLCGIDVSDEEAAQMVRALDADDSGRIDFAEFYAFYSTHVQPKLLEVKVREVFNALDTHGDNAVSVRHLHRLMESMSDGISVDEFQSLLSSAKVYPTRGTLTFAEFHQLIQYSQSMKDL</sequence>
<keyword evidence="1" id="KW-0677">Repeat</keyword>
<dbReference type="PANTHER" id="PTHR23048:SF0">
    <property type="entry name" value="CALMODULIN LIKE 3"/>
    <property type="match status" value="1"/>
</dbReference>
<keyword evidence="5" id="KW-1185">Reference proteome</keyword>
<dbReference type="Gene3D" id="1.10.238.10">
    <property type="entry name" value="EF-hand"/>
    <property type="match status" value="1"/>
</dbReference>
<dbReference type="Pfam" id="PF13499">
    <property type="entry name" value="EF-hand_7"/>
    <property type="match status" value="1"/>
</dbReference>
<dbReference type="InterPro" id="IPR050230">
    <property type="entry name" value="CALM/Myosin/TropC-like"/>
</dbReference>
<evidence type="ECO:0000313" key="4">
    <source>
        <dbReference type="EMBL" id="GKT22432.1"/>
    </source>
</evidence>
<organism evidence="4 5">
    <name type="scientific">Aduncisulcus paluster</name>
    <dbReference type="NCBI Taxonomy" id="2918883"/>
    <lineage>
        <taxon>Eukaryota</taxon>
        <taxon>Metamonada</taxon>
        <taxon>Carpediemonas-like organisms</taxon>
        <taxon>Aduncisulcus</taxon>
    </lineage>
</organism>
<dbReference type="InterPro" id="IPR018247">
    <property type="entry name" value="EF_Hand_1_Ca_BS"/>
</dbReference>
<dbReference type="CDD" id="cd00051">
    <property type="entry name" value="EFh"/>
    <property type="match status" value="1"/>
</dbReference>
<evidence type="ECO:0000256" key="2">
    <source>
        <dbReference type="ARBA" id="ARBA00022837"/>
    </source>
</evidence>
<dbReference type="PANTHER" id="PTHR23048">
    <property type="entry name" value="MYOSIN LIGHT CHAIN 1, 3"/>
    <property type="match status" value="1"/>
</dbReference>
<dbReference type="PROSITE" id="PS50222">
    <property type="entry name" value="EF_HAND_2"/>
    <property type="match status" value="3"/>
</dbReference>
<dbReference type="SMART" id="SM00054">
    <property type="entry name" value="EFh"/>
    <property type="match status" value="3"/>
</dbReference>
<feature type="domain" description="EF-hand" evidence="3">
    <location>
        <begin position="7"/>
        <end position="42"/>
    </location>
</feature>
<proteinExistence type="predicted"/>
<dbReference type="PROSITE" id="PS00018">
    <property type="entry name" value="EF_HAND_1"/>
    <property type="match status" value="2"/>
</dbReference>
<evidence type="ECO:0000256" key="1">
    <source>
        <dbReference type="ARBA" id="ARBA00022737"/>
    </source>
</evidence>
<dbReference type="EMBL" id="BQXS01012403">
    <property type="protein sequence ID" value="GKT22432.1"/>
    <property type="molecule type" value="Genomic_DNA"/>
</dbReference>
<feature type="domain" description="EF-hand" evidence="3">
    <location>
        <begin position="43"/>
        <end position="78"/>
    </location>
</feature>
<comment type="caution">
    <text evidence="4">The sequence shown here is derived from an EMBL/GenBank/DDBJ whole genome shotgun (WGS) entry which is preliminary data.</text>
</comment>
<dbReference type="SUPFAM" id="SSF47473">
    <property type="entry name" value="EF-hand"/>
    <property type="match status" value="1"/>
</dbReference>
<gene>
    <name evidence="4" type="ORF">ADUPG1_012115</name>
</gene>
<reference evidence="4" key="1">
    <citation type="submission" date="2022-03" db="EMBL/GenBank/DDBJ databases">
        <title>Draft genome sequence of Aduncisulcus paluster, a free-living microaerophilic Fornicata.</title>
        <authorList>
            <person name="Yuyama I."/>
            <person name="Kume K."/>
            <person name="Tamura T."/>
            <person name="Inagaki Y."/>
            <person name="Hashimoto T."/>
        </authorList>
    </citation>
    <scope>NUCLEOTIDE SEQUENCE</scope>
    <source>
        <strain evidence="4">NY0171</strain>
    </source>
</reference>
<accession>A0ABQ5JYE4</accession>
<keyword evidence="2" id="KW-0106">Calcium</keyword>
<dbReference type="InterPro" id="IPR002048">
    <property type="entry name" value="EF_hand_dom"/>
</dbReference>
<dbReference type="Proteomes" id="UP001057375">
    <property type="component" value="Unassembled WGS sequence"/>
</dbReference>
<protein>
    <recommendedName>
        <fullName evidence="3">EF-hand domain-containing protein</fullName>
    </recommendedName>
</protein>
<dbReference type="InterPro" id="IPR011992">
    <property type="entry name" value="EF-hand-dom_pair"/>
</dbReference>
<evidence type="ECO:0000259" key="3">
    <source>
        <dbReference type="PROSITE" id="PS50222"/>
    </source>
</evidence>
<name>A0ABQ5JYE4_9EUKA</name>
<evidence type="ECO:0000313" key="5">
    <source>
        <dbReference type="Proteomes" id="UP001057375"/>
    </source>
</evidence>
<feature type="domain" description="EF-hand" evidence="3">
    <location>
        <begin position="80"/>
        <end position="115"/>
    </location>
</feature>